<proteinExistence type="predicted"/>
<keyword evidence="2" id="KW-1185">Reference proteome</keyword>
<organism evidence="1 2">
    <name type="scientific">Stylosanthes scabra</name>
    <dbReference type="NCBI Taxonomy" id="79078"/>
    <lineage>
        <taxon>Eukaryota</taxon>
        <taxon>Viridiplantae</taxon>
        <taxon>Streptophyta</taxon>
        <taxon>Embryophyta</taxon>
        <taxon>Tracheophyta</taxon>
        <taxon>Spermatophyta</taxon>
        <taxon>Magnoliopsida</taxon>
        <taxon>eudicotyledons</taxon>
        <taxon>Gunneridae</taxon>
        <taxon>Pentapetalae</taxon>
        <taxon>rosids</taxon>
        <taxon>fabids</taxon>
        <taxon>Fabales</taxon>
        <taxon>Fabaceae</taxon>
        <taxon>Papilionoideae</taxon>
        <taxon>50 kb inversion clade</taxon>
        <taxon>dalbergioids sensu lato</taxon>
        <taxon>Dalbergieae</taxon>
        <taxon>Pterocarpus clade</taxon>
        <taxon>Stylosanthes</taxon>
    </lineage>
</organism>
<evidence type="ECO:0000313" key="2">
    <source>
        <dbReference type="Proteomes" id="UP001341840"/>
    </source>
</evidence>
<dbReference type="EMBL" id="JASCZI010181902">
    <property type="protein sequence ID" value="MED6186342.1"/>
    <property type="molecule type" value="Genomic_DNA"/>
</dbReference>
<reference evidence="1 2" key="1">
    <citation type="journal article" date="2023" name="Plants (Basel)">
        <title>Bridging the Gap: Combining Genomics and Transcriptomics Approaches to Understand Stylosanthes scabra, an Orphan Legume from the Brazilian Caatinga.</title>
        <authorList>
            <person name="Ferreira-Neto J.R.C."/>
            <person name="da Silva M.D."/>
            <person name="Binneck E."/>
            <person name="de Melo N.F."/>
            <person name="da Silva R.H."/>
            <person name="de Melo A.L.T.M."/>
            <person name="Pandolfi V."/>
            <person name="Bustamante F.O."/>
            <person name="Brasileiro-Vidal A.C."/>
            <person name="Benko-Iseppon A.M."/>
        </authorList>
    </citation>
    <scope>NUCLEOTIDE SEQUENCE [LARGE SCALE GENOMIC DNA]</scope>
    <source>
        <tissue evidence="1">Leaves</tissue>
    </source>
</reference>
<protein>
    <submittedName>
        <fullName evidence="1">Uncharacterized protein</fullName>
    </submittedName>
</protein>
<sequence length="77" mass="8994">MKEIYIYKERKERFNRPEVIRAGKKLPLSQPECHCHRHQLTITADTLPSLSYSYCINISATLPCCYLHPVGSVFFLH</sequence>
<comment type="caution">
    <text evidence="1">The sequence shown here is derived from an EMBL/GenBank/DDBJ whole genome shotgun (WGS) entry which is preliminary data.</text>
</comment>
<evidence type="ECO:0000313" key="1">
    <source>
        <dbReference type="EMBL" id="MED6186342.1"/>
    </source>
</evidence>
<accession>A0ABU6WM38</accession>
<gene>
    <name evidence="1" type="ORF">PIB30_065753</name>
</gene>
<name>A0ABU6WM38_9FABA</name>
<dbReference type="Proteomes" id="UP001341840">
    <property type="component" value="Unassembled WGS sequence"/>
</dbReference>